<accession>A0AAJ0C8Q8</accession>
<protein>
    <recommendedName>
        <fullName evidence="3">Zn(2)-C6 fungal-type domain-containing protein</fullName>
    </recommendedName>
</protein>
<dbReference type="Pfam" id="PF00172">
    <property type="entry name" value="Zn_clus"/>
    <property type="match status" value="1"/>
</dbReference>
<keyword evidence="5" id="KW-1185">Reference proteome</keyword>
<dbReference type="GeneID" id="85314887"/>
<feature type="region of interest" description="Disordered" evidence="2">
    <location>
        <begin position="1"/>
        <end position="46"/>
    </location>
</feature>
<dbReference type="GO" id="GO:0008270">
    <property type="term" value="F:zinc ion binding"/>
    <property type="evidence" value="ECO:0007669"/>
    <property type="project" value="InterPro"/>
</dbReference>
<dbReference type="InterPro" id="IPR050797">
    <property type="entry name" value="Carb_Metab_Trans_Reg"/>
</dbReference>
<organism evidence="4 5">
    <name type="scientific">Phialemonium atrogriseum</name>
    <dbReference type="NCBI Taxonomy" id="1093897"/>
    <lineage>
        <taxon>Eukaryota</taxon>
        <taxon>Fungi</taxon>
        <taxon>Dikarya</taxon>
        <taxon>Ascomycota</taxon>
        <taxon>Pezizomycotina</taxon>
        <taxon>Sordariomycetes</taxon>
        <taxon>Sordariomycetidae</taxon>
        <taxon>Cephalothecales</taxon>
        <taxon>Cephalothecaceae</taxon>
        <taxon>Phialemonium</taxon>
    </lineage>
</organism>
<dbReference type="InterPro" id="IPR001138">
    <property type="entry name" value="Zn2Cys6_DnaBD"/>
</dbReference>
<keyword evidence="1" id="KW-0539">Nucleus</keyword>
<dbReference type="PANTHER" id="PTHR31668">
    <property type="entry name" value="GLUCOSE TRANSPORT TRANSCRIPTION REGULATOR RGT1-RELATED-RELATED"/>
    <property type="match status" value="1"/>
</dbReference>
<comment type="caution">
    <text evidence="4">The sequence shown here is derived from an EMBL/GenBank/DDBJ whole genome shotgun (WGS) entry which is preliminary data.</text>
</comment>
<dbReference type="PROSITE" id="PS00463">
    <property type="entry name" value="ZN2_CY6_FUNGAL_1"/>
    <property type="match status" value="1"/>
</dbReference>
<dbReference type="RefSeq" id="XP_060288243.1">
    <property type="nucleotide sequence ID" value="XM_060431700.1"/>
</dbReference>
<evidence type="ECO:0000256" key="2">
    <source>
        <dbReference type="SAM" id="MobiDB-lite"/>
    </source>
</evidence>
<evidence type="ECO:0000313" key="4">
    <source>
        <dbReference type="EMBL" id="KAK1772030.1"/>
    </source>
</evidence>
<dbReference type="PROSITE" id="PS50048">
    <property type="entry name" value="ZN2_CY6_FUNGAL_2"/>
    <property type="match status" value="1"/>
</dbReference>
<gene>
    <name evidence="4" type="ORF">QBC33DRAFT_592908</name>
</gene>
<dbReference type="EMBL" id="MU838998">
    <property type="protein sequence ID" value="KAK1772030.1"/>
    <property type="molecule type" value="Genomic_DNA"/>
</dbReference>
<dbReference type="CDD" id="cd12148">
    <property type="entry name" value="fungal_TF_MHR"/>
    <property type="match status" value="1"/>
</dbReference>
<proteinExistence type="predicted"/>
<dbReference type="AlphaFoldDB" id="A0AAJ0C8Q8"/>
<dbReference type="SMART" id="SM00066">
    <property type="entry name" value="GAL4"/>
    <property type="match status" value="1"/>
</dbReference>
<dbReference type="Proteomes" id="UP001244011">
    <property type="component" value="Unassembled WGS sequence"/>
</dbReference>
<sequence>MATQRLQGGSLSPHSAASSQTKRARSRASNDGGSSAGPDSQPPLKRMQVSRACSRCKRMQKGCSEHRPCQRCIRAGLADECSDMPPLSDTVVGSHTLAHHRGLPPPEVIDLCVGRFFAQLCPTIPILTEDYVQSLRLRAESPELGWESYGTIIALCAMVLLQVEAPDRFSFEGIIPQSNSEYGRLLFDEATEVYHRVHQNSSPCFDHVLLTFFIYACHASLFHHSRAFIFLREATTLLLLFRPENEDARARALSERLFWVLLISERSHAIRYRRPVTLQITPDTPVPHPDSSLAGFWNLAALFRPLDTAFIALLNRETLAPAPLSATAASLNHIEAAVGAAFDDAAEEGLRDTQKANLRVTQLWLRIVLWQLRLRLGHLSSSSSGATGPPRPASLTYRYPLEVAREAALSTRDLPLSCIRVHGVGLTEKLFDIACAVADVLARVPLEREDGTPYVGGRPEDDLRYLRRMIALLPGGDAVYNDLLLKHIQLTLPGMEI</sequence>
<feature type="domain" description="Zn(2)-C6 fungal-type" evidence="3">
    <location>
        <begin position="52"/>
        <end position="83"/>
    </location>
</feature>
<dbReference type="InterPro" id="IPR036864">
    <property type="entry name" value="Zn2-C6_fun-type_DNA-bd_sf"/>
</dbReference>
<reference evidence="4" key="1">
    <citation type="submission" date="2023-06" db="EMBL/GenBank/DDBJ databases">
        <title>Genome-scale phylogeny and comparative genomics of the fungal order Sordariales.</title>
        <authorList>
            <consortium name="Lawrence Berkeley National Laboratory"/>
            <person name="Hensen N."/>
            <person name="Bonometti L."/>
            <person name="Westerberg I."/>
            <person name="Brannstrom I.O."/>
            <person name="Guillou S."/>
            <person name="Cros-Aarteil S."/>
            <person name="Calhoun S."/>
            <person name="Haridas S."/>
            <person name="Kuo A."/>
            <person name="Mondo S."/>
            <person name="Pangilinan J."/>
            <person name="Riley R."/>
            <person name="Labutti K."/>
            <person name="Andreopoulos B."/>
            <person name="Lipzen A."/>
            <person name="Chen C."/>
            <person name="Yanf M."/>
            <person name="Daum C."/>
            <person name="Ng V."/>
            <person name="Clum A."/>
            <person name="Steindorff A."/>
            <person name="Ohm R."/>
            <person name="Martin F."/>
            <person name="Silar P."/>
            <person name="Natvig D."/>
            <person name="Lalanne C."/>
            <person name="Gautier V."/>
            <person name="Ament-Velasquez S.L."/>
            <person name="Kruys A."/>
            <person name="Hutchinson M.I."/>
            <person name="Powell A.J."/>
            <person name="Barry K."/>
            <person name="Miller A.N."/>
            <person name="Grigoriev I.V."/>
            <person name="Debuchy R."/>
            <person name="Gladieux P."/>
            <person name="Thoren M.H."/>
            <person name="Johannesson H."/>
        </authorList>
    </citation>
    <scope>NUCLEOTIDE SEQUENCE</scope>
    <source>
        <strain evidence="4">8032-3</strain>
    </source>
</reference>
<evidence type="ECO:0000313" key="5">
    <source>
        <dbReference type="Proteomes" id="UP001244011"/>
    </source>
</evidence>
<dbReference type="PANTHER" id="PTHR31668:SF20">
    <property type="entry name" value="ZN(II)2CYS6 TRANSCRIPTION FACTOR (EUROFUNG)"/>
    <property type="match status" value="1"/>
</dbReference>
<name>A0AAJ0C8Q8_9PEZI</name>
<dbReference type="SUPFAM" id="SSF57701">
    <property type="entry name" value="Zn2/Cys6 DNA-binding domain"/>
    <property type="match status" value="1"/>
</dbReference>
<dbReference type="GO" id="GO:0000981">
    <property type="term" value="F:DNA-binding transcription factor activity, RNA polymerase II-specific"/>
    <property type="evidence" value="ECO:0007669"/>
    <property type="project" value="InterPro"/>
</dbReference>
<feature type="compositionally biased region" description="Polar residues" evidence="2">
    <location>
        <begin position="1"/>
        <end position="33"/>
    </location>
</feature>
<evidence type="ECO:0000256" key="1">
    <source>
        <dbReference type="ARBA" id="ARBA00023242"/>
    </source>
</evidence>
<dbReference type="CDD" id="cd00067">
    <property type="entry name" value="GAL4"/>
    <property type="match status" value="1"/>
</dbReference>
<evidence type="ECO:0000259" key="3">
    <source>
        <dbReference type="PROSITE" id="PS50048"/>
    </source>
</evidence>